<dbReference type="OrthoDB" id="9794212at2"/>
<dbReference type="SUPFAM" id="SSF56784">
    <property type="entry name" value="HAD-like"/>
    <property type="match status" value="1"/>
</dbReference>
<dbReference type="InterPro" id="IPR023214">
    <property type="entry name" value="HAD_sf"/>
</dbReference>
<proteinExistence type="predicted"/>
<protein>
    <submittedName>
        <fullName evidence="1">Phosphoserine phosphatase</fullName>
    </submittedName>
</protein>
<evidence type="ECO:0000313" key="1">
    <source>
        <dbReference type="EMBL" id="PWJ11872.1"/>
    </source>
</evidence>
<dbReference type="Gene3D" id="1.20.1440.100">
    <property type="entry name" value="SG protein - dephosphorylation function"/>
    <property type="match status" value="1"/>
</dbReference>
<dbReference type="Proteomes" id="UP000245720">
    <property type="component" value="Unassembled WGS sequence"/>
</dbReference>
<accession>A0A315YKE6</accession>
<dbReference type="RefSeq" id="WP_109726894.1">
    <property type="nucleotide sequence ID" value="NZ_QGDI01000008.1"/>
</dbReference>
<reference evidence="1 2" key="1">
    <citation type="submission" date="2018-05" db="EMBL/GenBank/DDBJ databases">
        <title>The Hungate 1000. A catalogue of reference genomes from the rumen microbiome.</title>
        <authorList>
            <person name="Kelly W."/>
        </authorList>
    </citation>
    <scope>NUCLEOTIDE SEQUENCE [LARGE SCALE GENOMIC DNA]</scope>
    <source>
        <strain evidence="1 2">SAb67</strain>
    </source>
</reference>
<dbReference type="InterPro" id="IPR036412">
    <property type="entry name" value="HAD-like_sf"/>
</dbReference>
<sequence>MKVFDFDNTLYNGESAVDLALFMIRKNKRIILWLPRIFWNLLKYKLCLVNKDSMEQTINEFLRVILRDKRELFRQTRQFWKTHFHKLNRNIISRIGPDDIIISAGPDFLLRAINKKLGTPHLLCSEIDYERQSVVWLNFGGNKVKRFRELYGDTAIDSFYTDSYNDKAMMDISEKVFLVRNGKIKRIK</sequence>
<evidence type="ECO:0000313" key="2">
    <source>
        <dbReference type="Proteomes" id="UP000245720"/>
    </source>
</evidence>
<name>A0A315YKE6_RUMFL</name>
<dbReference type="Gene3D" id="3.40.50.1000">
    <property type="entry name" value="HAD superfamily/HAD-like"/>
    <property type="match status" value="1"/>
</dbReference>
<comment type="caution">
    <text evidence="1">The sequence shown here is derived from an EMBL/GenBank/DDBJ whole genome shotgun (WGS) entry which is preliminary data.</text>
</comment>
<dbReference type="EMBL" id="QGDI01000008">
    <property type="protein sequence ID" value="PWJ11872.1"/>
    <property type="molecule type" value="Genomic_DNA"/>
</dbReference>
<dbReference type="Pfam" id="PF12710">
    <property type="entry name" value="HAD"/>
    <property type="match status" value="1"/>
</dbReference>
<dbReference type="AlphaFoldDB" id="A0A315YKE6"/>
<organism evidence="1 2">
    <name type="scientific">Ruminococcus flavefaciens</name>
    <dbReference type="NCBI Taxonomy" id="1265"/>
    <lineage>
        <taxon>Bacteria</taxon>
        <taxon>Bacillati</taxon>
        <taxon>Bacillota</taxon>
        <taxon>Clostridia</taxon>
        <taxon>Eubacteriales</taxon>
        <taxon>Oscillospiraceae</taxon>
        <taxon>Ruminococcus</taxon>
    </lineage>
</organism>
<gene>
    <name evidence="1" type="ORF">IE37_02136</name>
</gene>